<dbReference type="OMA" id="HTHMERE"/>
<feature type="compositionally biased region" description="Basic and acidic residues" evidence="1">
    <location>
        <begin position="51"/>
        <end position="76"/>
    </location>
</feature>
<feature type="compositionally biased region" description="Acidic residues" evidence="1">
    <location>
        <begin position="121"/>
        <end position="136"/>
    </location>
</feature>
<feature type="compositionally biased region" description="Basic and acidic residues" evidence="1">
    <location>
        <begin position="181"/>
        <end position="197"/>
    </location>
</feature>
<keyword evidence="4" id="KW-1185">Reference proteome</keyword>
<dbReference type="GeneTree" id="ENSGT00910000144784"/>
<feature type="region of interest" description="Disordered" evidence="1">
    <location>
        <begin position="34"/>
        <end position="379"/>
    </location>
</feature>
<dbReference type="InterPro" id="IPR026128">
    <property type="entry name" value="VGF"/>
</dbReference>
<dbReference type="Bgee" id="ENSELUG00000010352">
    <property type="expression patterns" value="Expressed in brain and 4 other cell types or tissues"/>
</dbReference>
<feature type="chain" id="PRO_5044195590" description="VGF nerve growth factor inducible" evidence="2">
    <location>
        <begin position="30"/>
        <end position="715"/>
    </location>
</feature>
<feature type="signal peptide" evidence="2">
    <location>
        <begin position="1"/>
        <end position="29"/>
    </location>
</feature>
<protein>
    <recommendedName>
        <fullName evidence="5">VGF nerve growth factor inducible</fullName>
    </recommendedName>
</protein>
<dbReference type="Ensembl" id="ENSELUT00000003189.3">
    <property type="protein sequence ID" value="ENSELUP00000032447.3"/>
    <property type="gene ID" value="ENSELUG00000010352.3"/>
</dbReference>
<feature type="region of interest" description="Disordered" evidence="1">
    <location>
        <begin position="398"/>
        <end position="436"/>
    </location>
</feature>
<reference evidence="3" key="4">
    <citation type="submission" date="2025-09" db="UniProtKB">
        <authorList>
            <consortium name="Ensembl"/>
        </authorList>
    </citation>
    <scope>IDENTIFICATION</scope>
</reference>
<dbReference type="FunCoup" id="A0A3P8ZUN1">
    <property type="interactions" value="1"/>
</dbReference>
<dbReference type="PANTHER" id="PTHR15159:SF2">
    <property type="entry name" value="NEUROSECRETORY PROTEIN VGF"/>
    <property type="match status" value="1"/>
</dbReference>
<keyword evidence="2" id="KW-0732">Signal</keyword>
<feature type="compositionally biased region" description="Acidic residues" evidence="1">
    <location>
        <begin position="422"/>
        <end position="432"/>
    </location>
</feature>
<feature type="compositionally biased region" description="Low complexity" evidence="1">
    <location>
        <begin position="214"/>
        <end position="225"/>
    </location>
</feature>
<dbReference type="OrthoDB" id="8926660at2759"/>
<evidence type="ECO:0000313" key="3">
    <source>
        <dbReference type="Ensembl" id="ENSELUP00000032447.3"/>
    </source>
</evidence>
<dbReference type="AlphaFoldDB" id="A0A3P8ZUN1"/>
<name>A0A3P8ZUN1_ESOLU</name>
<dbReference type="KEGG" id="els:105031311"/>
<organism evidence="3 4">
    <name type="scientific">Esox lucius</name>
    <name type="common">Northern pike</name>
    <dbReference type="NCBI Taxonomy" id="8010"/>
    <lineage>
        <taxon>Eukaryota</taxon>
        <taxon>Metazoa</taxon>
        <taxon>Chordata</taxon>
        <taxon>Craniata</taxon>
        <taxon>Vertebrata</taxon>
        <taxon>Euteleostomi</taxon>
        <taxon>Actinopterygii</taxon>
        <taxon>Neopterygii</taxon>
        <taxon>Teleostei</taxon>
        <taxon>Protacanthopterygii</taxon>
        <taxon>Esociformes</taxon>
        <taxon>Esocidae</taxon>
        <taxon>Esox</taxon>
    </lineage>
</organism>
<proteinExistence type="predicted"/>
<dbReference type="PANTHER" id="PTHR15159">
    <property type="entry name" value="NEUROSECRETORY PROTEIN VGF"/>
    <property type="match status" value="1"/>
</dbReference>
<feature type="compositionally biased region" description="Basic and acidic residues" evidence="1">
    <location>
        <begin position="273"/>
        <end position="299"/>
    </location>
</feature>
<feature type="compositionally biased region" description="Low complexity" evidence="1">
    <location>
        <begin position="330"/>
        <end position="341"/>
    </location>
</feature>
<reference evidence="4" key="1">
    <citation type="journal article" date="2014" name="PLoS ONE">
        <title>The genome and linkage map of the northern pike (Esox lucius): conserved synteny revealed between the salmonid sister group and the Neoteleostei.</title>
        <authorList>
            <person name="Rondeau E.B."/>
            <person name="Minkley D.R."/>
            <person name="Leong J.S."/>
            <person name="Messmer A.M."/>
            <person name="Jantzen J.R."/>
            <person name="von Schalburg K.R."/>
            <person name="Lemon C."/>
            <person name="Bird N.H."/>
            <person name="Koop B.F."/>
        </authorList>
    </citation>
    <scope>NUCLEOTIDE SEQUENCE</scope>
</reference>
<sequence>MTQCRFTASALILLVVLLGLTITLPLATSIPVATESPGLSESSSPPPPELKLPEGERDQREGREGGPPRRERAEGRADEDDELFGNMDPKMLAAVLLEAMNKPHMERMPGTVGDGRKEERGEEENGGEVQEDEETKGEEVRAALDEEGADRDRDGREELELAMAAAAVKGKEEQEREEEEERKRAQEEEDRLTEKVSSRTTSQMVPVKEKQPPAEGAVEVGVGKEVGAREEAQKGPPISQQTQQAEEEEQLSPEEVQNLQSMLEELQNYNTANKRERDSQAQEQRDRESRGYSQDEPKAKGYPLAMSKKKLKWQEETQKALSMPTYRGGNFMDDFNNNLDLPVEDEDEVLSPQEEERRAKEEQEEVRRQAAEAQRAKVEEEKLADIASDMLLQYMVKQDKGKYSDQKKPLLSNAAEDKRSDEDEVSEDDDIDPQTIDKLIEISSKLHLPADDVVDIISDVEKKKKKDAPETIPWQRFQQRPLVSLETPAVDTQPSAPRYPTLKQPPTAINPLKAWFKDKSSIKPAKQDQNLWIKPQQMSPRTSSSYSYPTYPFYQQKPYQGYYPIYFTLPKPKTRFYAKPSVSFNNLLSNSLYYDFDFPPKRRYRPWVQPRLRNPPAALRRNLLYPNYLLPPRHRTYNPLPVPVPVPKPRSSPLRPPIQIQPRHRHGYYYQAPAAPLVTRDQDYYGMGQQQQDSNEDLENYIQQVVMKPRPRMFQ</sequence>
<evidence type="ECO:0000256" key="2">
    <source>
        <dbReference type="SAM" id="SignalP"/>
    </source>
</evidence>
<feature type="compositionally biased region" description="Basic and acidic residues" evidence="1">
    <location>
        <begin position="398"/>
        <end position="408"/>
    </location>
</feature>
<evidence type="ECO:0000313" key="4">
    <source>
        <dbReference type="Proteomes" id="UP000265140"/>
    </source>
</evidence>
<dbReference type="InParanoid" id="A0A3P8ZUN1"/>
<reference evidence="3" key="3">
    <citation type="submission" date="2025-08" db="UniProtKB">
        <authorList>
            <consortium name="Ensembl"/>
        </authorList>
    </citation>
    <scope>IDENTIFICATION</scope>
</reference>
<feature type="region of interest" description="Disordered" evidence="1">
    <location>
        <begin position="483"/>
        <end position="506"/>
    </location>
</feature>
<reference evidence="3" key="2">
    <citation type="submission" date="2020-02" db="EMBL/GenBank/DDBJ databases">
        <title>Esox lucius (northern pike) genome, fEsoLuc1, primary haplotype.</title>
        <authorList>
            <person name="Myers G."/>
            <person name="Karagic N."/>
            <person name="Meyer A."/>
            <person name="Pippel M."/>
            <person name="Reichard M."/>
            <person name="Winkler S."/>
            <person name="Tracey A."/>
            <person name="Sims Y."/>
            <person name="Howe K."/>
            <person name="Rhie A."/>
            <person name="Formenti G."/>
            <person name="Durbin R."/>
            <person name="Fedrigo O."/>
            <person name="Jarvis E.D."/>
        </authorList>
    </citation>
    <scope>NUCLEOTIDE SEQUENCE [LARGE SCALE GENOMIC DNA]</scope>
</reference>
<evidence type="ECO:0008006" key="5">
    <source>
        <dbReference type="Google" id="ProtNLM"/>
    </source>
</evidence>
<accession>A0A3P8ZUN1</accession>
<dbReference type="GO" id="GO:0005184">
    <property type="term" value="F:neuropeptide hormone activity"/>
    <property type="evidence" value="ECO:0007669"/>
    <property type="project" value="InterPro"/>
</dbReference>
<dbReference type="GeneID" id="105031311"/>
<feature type="compositionally biased region" description="Basic and acidic residues" evidence="1">
    <location>
        <begin position="137"/>
        <end position="159"/>
    </location>
</feature>
<feature type="compositionally biased region" description="Basic and acidic residues" evidence="1">
    <location>
        <begin position="354"/>
        <end position="379"/>
    </location>
</feature>
<dbReference type="Proteomes" id="UP000265140">
    <property type="component" value="Chromosome 24"/>
</dbReference>
<dbReference type="RefSeq" id="XP_010903956.2">
    <property type="nucleotide sequence ID" value="XM_010905654.3"/>
</dbReference>
<dbReference type="CTD" id="7425"/>
<evidence type="ECO:0000256" key="1">
    <source>
        <dbReference type="SAM" id="MobiDB-lite"/>
    </source>
</evidence>
<dbReference type="STRING" id="8010.ENSELUP00000032447"/>